<evidence type="ECO:0000313" key="11">
    <source>
        <dbReference type="Proteomes" id="UP000221168"/>
    </source>
</evidence>
<sequence length="583" mass="62682">MKRLFGTGNHDAGAVIAALNRSLAIIEFDMTGHILCANDRFCKVTGYDVGELVGQHHAILMEAGVAGKPGYKAFWEALGRGEPKSGDFRRFAKDGREIWLHATYNPVLDRNGKAVKVVKFASDVTEEKRVAAEQNSKLDAISRAQAVIEFDREGRILTANRNFCDAMGYALDEIVGKHHAMFVDAGYAASADYAAFWQRLGKGEYIANDFRRIGKGGKTVWIKASYNPVFDADGAVVKVMKIATDLTGTMADVAVLEAGLGRMADGDLEHEITRPFVPSLETLRADFNRSLEKMREALGVVRKNAEAIDGASGEILSAADDMARRTEQQAAAVEQTAASIEEVTTSVTETAERSRRAGILVGRTHERANDSRTVVDSAIASMARIEESAAQISKIIGMIDDIAFQTNLLALNAGIEAARAGETGRGFAVVAQEVRELAQRSATAASDIKELITTSEGHVRNGSRLVGETGKELEAIATDVSEINANVAAIAEAVDVQSTSLQEINRAVTEIDRNTQQNAAMVEQSTAASHNLAHEAAALAELVARFRVGGDSNTGPAERPSGRPKIQLVQGNAALAAREWEEF</sequence>
<keyword evidence="5" id="KW-0175">Coiled coil</keyword>
<dbReference type="Gene3D" id="1.10.287.950">
    <property type="entry name" value="Methyl-accepting chemotaxis protein"/>
    <property type="match status" value="1"/>
</dbReference>
<evidence type="ECO:0000259" key="7">
    <source>
        <dbReference type="PROSITE" id="PS50112"/>
    </source>
</evidence>
<reference evidence="10 11" key="1">
    <citation type="submission" date="2017-10" db="EMBL/GenBank/DDBJ databases">
        <title>Sedimentibacterium mangrovi gen. nov., sp. nov., a novel member of family Phyllobacteriacea isolated from mangrove sediment.</title>
        <authorList>
            <person name="Liao H."/>
            <person name="Tian Y."/>
        </authorList>
    </citation>
    <scope>NUCLEOTIDE SEQUENCE [LARGE SCALE GENOMIC DNA]</scope>
    <source>
        <strain evidence="10 11">X9-2-2</strain>
    </source>
</reference>
<evidence type="ECO:0000256" key="3">
    <source>
        <dbReference type="ARBA" id="ARBA00029447"/>
    </source>
</evidence>
<gene>
    <name evidence="10" type="ORF">CSC94_17725</name>
</gene>
<dbReference type="GO" id="GO:0006935">
    <property type="term" value="P:chemotaxis"/>
    <property type="evidence" value="ECO:0007669"/>
    <property type="project" value="UniProtKB-KW"/>
</dbReference>
<evidence type="ECO:0000256" key="2">
    <source>
        <dbReference type="ARBA" id="ARBA00022500"/>
    </source>
</evidence>
<dbReference type="RefSeq" id="WP_099307715.1">
    <property type="nucleotide sequence ID" value="NZ_PDVP01000013.1"/>
</dbReference>
<evidence type="ECO:0000259" key="8">
    <source>
        <dbReference type="PROSITE" id="PS50113"/>
    </source>
</evidence>
<dbReference type="SMART" id="SM00086">
    <property type="entry name" value="PAC"/>
    <property type="match status" value="2"/>
</dbReference>
<name>A0A2G1QKG5_9HYPH</name>
<comment type="caution">
    <text evidence="10">The sequence shown here is derived from an EMBL/GenBank/DDBJ whole genome shotgun (WGS) entry which is preliminary data.</text>
</comment>
<dbReference type="InterPro" id="IPR013656">
    <property type="entry name" value="PAS_4"/>
</dbReference>
<dbReference type="InterPro" id="IPR004089">
    <property type="entry name" value="MCPsignal_dom"/>
</dbReference>
<keyword evidence="2" id="KW-0145">Chemotaxis</keyword>
<dbReference type="SUPFAM" id="SSF58104">
    <property type="entry name" value="Methyl-accepting chemotaxis protein (MCP) signaling domain"/>
    <property type="match status" value="1"/>
</dbReference>
<feature type="coiled-coil region" evidence="5">
    <location>
        <begin position="316"/>
        <end position="343"/>
    </location>
</feature>
<dbReference type="InterPro" id="IPR000014">
    <property type="entry name" value="PAS"/>
</dbReference>
<dbReference type="PANTHER" id="PTHR43531">
    <property type="entry name" value="PROTEIN ICFG"/>
    <property type="match status" value="1"/>
</dbReference>
<dbReference type="SUPFAM" id="SSF55785">
    <property type="entry name" value="PYP-like sensor domain (PAS domain)"/>
    <property type="match status" value="2"/>
</dbReference>
<dbReference type="PROSITE" id="PS50112">
    <property type="entry name" value="PAS"/>
    <property type="match status" value="2"/>
</dbReference>
<evidence type="ECO:0000256" key="1">
    <source>
        <dbReference type="ARBA" id="ARBA00004370"/>
    </source>
</evidence>
<feature type="domain" description="PAC" evidence="8">
    <location>
        <begin position="206"/>
        <end position="258"/>
    </location>
</feature>
<dbReference type="PROSITE" id="PS50113">
    <property type="entry name" value="PAC"/>
    <property type="match status" value="2"/>
</dbReference>
<keyword evidence="11" id="KW-1185">Reference proteome</keyword>
<comment type="subcellular location">
    <subcellularLocation>
        <location evidence="1">Membrane</location>
    </subcellularLocation>
</comment>
<comment type="similarity">
    <text evidence="3">Belongs to the methyl-accepting chemotaxis (MCP) protein family.</text>
</comment>
<evidence type="ECO:0000313" key="10">
    <source>
        <dbReference type="EMBL" id="PHP65688.1"/>
    </source>
</evidence>
<dbReference type="CDD" id="cd11386">
    <property type="entry name" value="MCP_signal"/>
    <property type="match status" value="1"/>
</dbReference>
<dbReference type="FunFam" id="1.10.287.950:FF:000001">
    <property type="entry name" value="Methyl-accepting chemotaxis sensory transducer"/>
    <property type="match status" value="1"/>
</dbReference>
<dbReference type="Gene3D" id="3.30.450.20">
    <property type="entry name" value="PAS domain"/>
    <property type="match status" value="2"/>
</dbReference>
<dbReference type="InterPro" id="IPR051310">
    <property type="entry name" value="MCP_chemotaxis"/>
</dbReference>
<dbReference type="PANTHER" id="PTHR43531:SF11">
    <property type="entry name" value="METHYL-ACCEPTING CHEMOTAXIS PROTEIN 3"/>
    <property type="match status" value="1"/>
</dbReference>
<dbReference type="Pfam" id="PF08447">
    <property type="entry name" value="PAS_3"/>
    <property type="match status" value="1"/>
</dbReference>
<evidence type="ECO:0000256" key="4">
    <source>
        <dbReference type="PROSITE-ProRule" id="PRU00284"/>
    </source>
</evidence>
<keyword evidence="4" id="KW-0807">Transducer</keyword>
<dbReference type="SMART" id="SM00283">
    <property type="entry name" value="MA"/>
    <property type="match status" value="1"/>
</dbReference>
<feature type="domain" description="Methyl-accepting transducer" evidence="6">
    <location>
        <begin position="304"/>
        <end position="533"/>
    </location>
</feature>
<evidence type="ECO:0000259" key="9">
    <source>
        <dbReference type="PROSITE" id="PS50885"/>
    </source>
</evidence>
<dbReference type="OrthoDB" id="3289104at2"/>
<dbReference type="InterPro" id="IPR003660">
    <property type="entry name" value="HAMP_dom"/>
</dbReference>
<dbReference type="Proteomes" id="UP000221168">
    <property type="component" value="Unassembled WGS sequence"/>
</dbReference>
<dbReference type="NCBIfam" id="TIGR00229">
    <property type="entry name" value="sensory_box"/>
    <property type="match status" value="2"/>
</dbReference>
<feature type="domain" description="PAS" evidence="7">
    <location>
        <begin position="25"/>
        <end position="55"/>
    </location>
</feature>
<dbReference type="EMBL" id="PDVP01000013">
    <property type="protein sequence ID" value="PHP65688.1"/>
    <property type="molecule type" value="Genomic_DNA"/>
</dbReference>
<dbReference type="CDD" id="cd00130">
    <property type="entry name" value="PAS"/>
    <property type="match status" value="2"/>
</dbReference>
<protein>
    <submittedName>
        <fullName evidence="10">Chemotaxis protein</fullName>
    </submittedName>
</protein>
<feature type="domain" description="PAS" evidence="7">
    <location>
        <begin position="147"/>
        <end position="177"/>
    </location>
</feature>
<dbReference type="Pfam" id="PF08448">
    <property type="entry name" value="PAS_4"/>
    <property type="match status" value="1"/>
</dbReference>
<dbReference type="InterPro" id="IPR000700">
    <property type="entry name" value="PAS-assoc_C"/>
</dbReference>
<dbReference type="Pfam" id="PF00015">
    <property type="entry name" value="MCPsignal"/>
    <property type="match status" value="1"/>
</dbReference>
<dbReference type="PROSITE" id="PS50885">
    <property type="entry name" value="HAMP"/>
    <property type="match status" value="1"/>
</dbReference>
<proteinExistence type="inferred from homology"/>
<dbReference type="InterPro" id="IPR013655">
    <property type="entry name" value="PAS_fold_3"/>
</dbReference>
<feature type="domain" description="PAC" evidence="8">
    <location>
        <begin position="84"/>
        <end position="136"/>
    </location>
</feature>
<accession>A0A2G1QKG5</accession>
<dbReference type="PROSITE" id="PS50111">
    <property type="entry name" value="CHEMOTAXIS_TRANSDUC_2"/>
    <property type="match status" value="1"/>
</dbReference>
<dbReference type="GO" id="GO:0016020">
    <property type="term" value="C:membrane"/>
    <property type="evidence" value="ECO:0007669"/>
    <property type="project" value="UniProtKB-SubCell"/>
</dbReference>
<evidence type="ECO:0000256" key="5">
    <source>
        <dbReference type="SAM" id="Coils"/>
    </source>
</evidence>
<dbReference type="InterPro" id="IPR001610">
    <property type="entry name" value="PAC"/>
</dbReference>
<evidence type="ECO:0000259" key="6">
    <source>
        <dbReference type="PROSITE" id="PS50111"/>
    </source>
</evidence>
<dbReference type="InterPro" id="IPR035965">
    <property type="entry name" value="PAS-like_dom_sf"/>
</dbReference>
<organism evidence="10 11">
    <name type="scientific">Zhengella mangrovi</name>
    <dbReference type="NCBI Taxonomy" id="1982044"/>
    <lineage>
        <taxon>Bacteria</taxon>
        <taxon>Pseudomonadati</taxon>
        <taxon>Pseudomonadota</taxon>
        <taxon>Alphaproteobacteria</taxon>
        <taxon>Hyphomicrobiales</taxon>
        <taxon>Notoacmeibacteraceae</taxon>
        <taxon>Zhengella</taxon>
    </lineage>
</organism>
<dbReference type="GO" id="GO:0007165">
    <property type="term" value="P:signal transduction"/>
    <property type="evidence" value="ECO:0007669"/>
    <property type="project" value="UniProtKB-KW"/>
</dbReference>
<feature type="domain" description="HAMP" evidence="9">
    <location>
        <begin position="247"/>
        <end position="299"/>
    </location>
</feature>
<dbReference type="AlphaFoldDB" id="A0A2G1QKG5"/>